<evidence type="ECO:0000313" key="17">
    <source>
        <dbReference type="Proteomes" id="UP000503330"/>
    </source>
</evidence>
<dbReference type="GO" id="GO:0005886">
    <property type="term" value="C:plasma membrane"/>
    <property type="evidence" value="ECO:0007669"/>
    <property type="project" value="UniProtKB-SubCell"/>
</dbReference>
<dbReference type="EMBL" id="CP048838">
    <property type="protein sequence ID" value="QJA04113.1"/>
    <property type="molecule type" value="Genomic_DNA"/>
</dbReference>
<dbReference type="GO" id="GO:0016301">
    <property type="term" value="F:kinase activity"/>
    <property type="evidence" value="ECO:0007669"/>
    <property type="project" value="UniProtKB-KW"/>
</dbReference>
<name>A0AAP9MGF2_CLOIN</name>
<dbReference type="GO" id="GO:0008982">
    <property type="term" value="F:protein-N(PI)-phosphohistidine-sugar phosphotransferase activity"/>
    <property type="evidence" value="ECO:0007669"/>
    <property type="project" value="InterPro"/>
</dbReference>
<dbReference type="PROSITE" id="PS51093">
    <property type="entry name" value="PTS_EIIA_TYPE_1"/>
    <property type="match status" value="1"/>
</dbReference>
<dbReference type="NCBIfam" id="TIGR01995">
    <property type="entry name" value="PTS-II-ABC-beta"/>
    <property type="match status" value="1"/>
</dbReference>
<feature type="active site" description="Phosphocysteine intermediate; for EIIB activity" evidence="11">
    <location>
        <position position="26"/>
    </location>
</feature>
<keyword evidence="10 12" id="KW-0472">Membrane</keyword>
<dbReference type="InterPro" id="IPR036878">
    <property type="entry name" value="Glu_permease_IIB"/>
</dbReference>
<keyword evidence="5" id="KW-0808">Transferase</keyword>
<keyword evidence="8" id="KW-0418">Kinase</keyword>
<dbReference type="Pfam" id="PF00358">
    <property type="entry name" value="PTS_EIIA_1"/>
    <property type="match status" value="1"/>
</dbReference>
<evidence type="ECO:0000259" key="13">
    <source>
        <dbReference type="PROSITE" id="PS51093"/>
    </source>
</evidence>
<dbReference type="AlphaFoldDB" id="A0AAP9MGF2"/>
<dbReference type="CDD" id="cd00212">
    <property type="entry name" value="PTS_IIB_glc"/>
    <property type="match status" value="1"/>
</dbReference>
<dbReference type="Pfam" id="PF02378">
    <property type="entry name" value="PTS_EIIC"/>
    <property type="match status" value="1"/>
</dbReference>
<evidence type="ECO:0000256" key="5">
    <source>
        <dbReference type="ARBA" id="ARBA00022679"/>
    </source>
</evidence>
<feature type="domain" description="PTS EIIB type-1" evidence="14">
    <location>
        <begin position="4"/>
        <end position="86"/>
    </location>
</feature>
<evidence type="ECO:0000256" key="1">
    <source>
        <dbReference type="ARBA" id="ARBA00004651"/>
    </source>
</evidence>
<dbReference type="Gene3D" id="3.30.1360.60">
    <property type="entry name" value="Glucose permease domain IIB"/>
    <property type="match status" value="1"/>
</dbReference>
<dbReference type="InterPro" id="IPR013013">
    <property type="entry name" value="PTS_EIIC_1"/>
</dbReference>
<dbReference type="GO" id="GO:0009401">
    <property type="term" value="P:phosphoenolpyruvate-dependent sugar phosphotransferase system"/>
    <property type="evidence" value="ECO:0007669"/>
    <property type="project" value="UniProtKB-KW"/>
</dbReference>
<evidence type="ECO:0000256" key="10">
    <source>
        <dbReference type="ARBA" id="ARBA00023136"/>
    </source>
</evidence>
<evidence type="ECO:0000256" key="2">
    <source>
        <dbReference type="ARBA" id="ARBA00022448"/>
    </source>
</evidence>
<keyword evidence="2" id="KW-0813">Transport</keyword>
<reference evidence="16 17" key="1">
    <citation type="submission" date="2020-02" db="EMBL/GenBank/DDBJ databases">
        <authorList>
            <person name="Kociolek L.K."/>
            <person name="Ozer E.A."/>
        </authorList>
    </citation>
    <scope>NUCLEOTIDE SEQUENCE [LARGE SCALE GENOMIC DNA]</scope>
    <source>
        <strain evidence="16 17">ATCC 14501</strain>
    </source>
</reference>
<dbReference type="InterPro" id="IPR011297">
    <property type="entry name" value="PTS_IIABC_b_glu"/>
</dbReference>
<evidence type="ECO:0000256" key="4">
    <source>
        <dbReference type="ARBA" id="ARBA00022597"/>
    </source>
</evidence>
<feature type="transmembrane region" description="Helical" evidence="12">
    <location>
        <begin position="202"/>
        <end position="224"/>
    </location>
</feature>
<evidence type="ECO:0000256" key="9">
    <source>
        <dbReference type="ARBA" id="ARBA00022989"/>
    </source>
</evidence>
<keyword evidence="7 12" id="KW-0812">Transmembrane</keyword>
<evidence type="ECO:0000256" key="7">
    <source>
        <dbReference type="ARBA" id="ARBA00022692"/>
    </source>
</evidence>
<feature type="transmembrane region" description="Helical" evidence="12">
    <location>
        <begin position="417"/>
        <end position="437"/>
    </location>
</feature>
<feature type="transmembrane region" description="Helical" evidence="12">
    <location>
        <begin position="171"/>
        <end position="190"/>
    </location>
</feature>
<dbReference type="PROSITE" id="PS51103">
    <property type="entry name" value="PTS_EIIC_TYPE_1"/>
    <property type="match status" value="1"/>
</dbReference>
<dbReference type="InterPro" id="IPR011055">
    <property type="entry name" value="Dup_hybrid_motif"/>
</dbReference>
<dbReference type="InterPro" id="IPR050558">
    <property type="entry name" value="PTS_Sugar-Specific_Components"/>
</dbReference>
<dbReference type="Proteomes" id="UP000503330">
    <property type="component" value="Chromosome"/>
</dbReference>
<feature type="transmembrane region" description="Helical" evidence="12">
    <location>
        <begin position="377"/>
        <end position="397"/>
    </location>
</feature>
<evidence type="ECO:0000256" key="6">
    <source>
        <dbReference type="ARBA" id="ARBA00022683"/>
    </source>
</evidence>
<feature type="domain" description="PTS EIIC type-1" evidence="15">
    <location>
        <begin position="114"/>
        <end position="454"/>
    </location>
</feature>
<dbReference type="PANTHER" id="PTHR30175">
    <property type="entry name" value="PHOSPHOTRANSFERASE SYSTEM TRANSPORT PROTEIN"/>
    <property type="match status" value="1"/>
</dbReference>
<dbReference type="InterPro" id="IPR003352">
    <property type="entry name" value="PTS_EIIC"/>
</dbReference>
<keyword evidence="9 12" id="KW-1133">Transmembrane helix</keyword>
<dbReference type="FunFam" id="3.30.1360.60:FF:000001">
    <property type="entry name" value="PTS system glucose-specific IIBC component PtsG"/>
    <property type="match status" value="1"/>
</dbReference>
<dbReference type="FunFam" id="2.70.70.10:FF:000001">
    <property type="entry name" value="PTS system glucose-specific IIA component"/>
    <property type="match status" value="1"/>
</dbReference>
<dbReference type="PROSITE" id="PS01035">
    <property type="entry name" value="PTS_EIIB_TYPE_1_CYS"/>
    <property type="match status" value="1"/>
</dbReference>
<keyword evidence="6" id="KW-0598">Phosphotransferase system</keyword>
<feature type="transmembrane region" description="Helical" evidence="12">
    <location>
        <begin position="139"/>
        <end position="159"/>
    </location>
</feature>
<evidence type="ECO:0000313" key="16">
    <source>
        <dbReference type="EMBL" id="QJA04113.1"/>
    </source>
</evidence>
<proteinExistence type="predicted"/>
<dbReference type="PANTHER" id="PTHR30175:SF1">
    <property type="entry name" value="PTS SYSTEM ARBUTIN-, CELLOBIOSE-, AND SALICIN-SPECIFIC EIIBC COMPONENT-RELATED"/>
    <property type="match status" value="1"/>
</dbReference>
<dbReference type="SUPFAM" id="SSF51261">
    <property type="entry name" value="Duplicated hybrid motif"/>
    <property type="match status" value="1"/>
</dbReference>
<keyword evidence="4" id="KW-0762">Sugar transport</keyword>
<comment type="subcellular location">
    <subcellularLocation>
        <location evidence="1">Cell membrane</location>
        <topology evidence="1">Multi-pass membrane protein</topology>
    </subcellularLocation>
</comment>
<organism evidence="16 17">
    <name type="scientific">Clostridium innocuum</name>
    <dbReference type="NCBI Taxonomy" id="1522"/>
    <lineage>
        <taxon>Bacteria</taxon>
        <taxon>Bacillati</taxon>
        <taxon>Bacillota</taxon>
        <taxon>Clostridia</taxon>
        <taxon>Eubacteriales</taxon>
        <taxon>Clostridiaceae</taxon>
        <taxon>Clostridium</taxon>
    </lineage>
</organism>
<dbReference type="Pfam" id="PF00367">
    <property type="entry name" value="PTS_EIIB"/>
    <property type="match status" value="1"/>
</dbReference>
<dbReference type="RefSeq" id="WP_002607581.1">
    <property type="nucleotide sequence ID" value="NZ_BAAACC010000015.1"/>
</dbReference>
<keyword evidence="3" id="KW-1003">Cell membrane</keyword>
<dbReference type="GeneID" id="61927377"/>
<dbReference type="PROSITE" id="PS51098">
    <property type="entry name" value="PTS_EIIB_TYPE_1"/>
    <property type="match status" value="1"/>
</dbReference>
<protein>
    <submittedName>
        <fullName evidence="16">PTS transporter subunit EIIC</fullName>
    </submittedName>
</protein>
<evidence type="ECO:0000256" key="11">
    <source>
        <dbReference type="PROSITE-ProRule" id="PRU00421"/>
    </source>
</evidence>
<dbReference type="Gene3D" id="2.70.70.10">
    <property type="entry name" value="Glucose Permease (Domain IIA)"/>
    <property type="match status" value="1"/>
</dbReference>
<evidence type="ECO:0000259" key="14">
    <source>
        <dbReference type="PROSITE" id="PS51098"/>
    </source>
</evidence>
<dbReference type="SUPFAM" id="SSF55604">
    <property type="entry name" value="Glucose permease domain IIB"/>
    <property type="match status" value="1"/>
</dbReference>
<dbReference type="InterPro" id="IPR001127">
    <property type="entry name" value="PTS_EIIA_1_perm"/>
</dbReference>
<sequence length="613" mass="65928">MTNKELATQILELVGGKENISAVTHCITRLRMTIKDLNIIKEDQIKKLPGVMGVNLVEGQYQVILGPKVADVFLEFEPLVGLSKNNEVPKEKKKLLAVILDTFTGIFTPILPAIIGAGLLKGILLGLMFANVISPDGEMFKWLMLFSDAAYYFLPFLLAVSTATHFKCNRYLAMVVAGIMLHPDLINMLGDGTTHHLLGIPVFSASYASSVLPIIMTVIVMSYIEKFFAKVVPSILRTILVPLLTVFVTGVLVIVAIGPVGSMISDVLASNFLTFYVNYGVIAGAIFSGFFPIMVLLGIHNGFTPVMVQSLSTYGVEYLMGLNVASNSAQAGATFAVFLKTKNRDFKSLAGTAALNAILGITEPALYGITSKLKRPLIGVCIGGAVGGAIAGFFHVTATGMATGPIIGIPLFLTDTFIWFVVSCTVAFIVAFIWVIVTGFDDVKDDEYTEGFDSQEQQKNLPLGKINVDASCEGSVIPMSDIPDNVFSEGMMGQCFAIEPVNGKVVSPANGTITAVFPSKHAIGILTDEGLELLLHIGIDTVNMNGEGFNCHVRQGQAVKKGELLVEVELEKVKKAGYPTMIIHVVCNSNDFQTIQLTNEKNVQAGQTVLTIE</sequence>
<evidence type="ECO:0000256" key="12">
    <source>
        <dbReference type="SAM" id="Phobius"/>
    </source>
</evidence>
<dbReference type="GO" id="GO:0015771">
    <property type="term" value="P:trehalose transport"/>
    <property type="evidence" value="ECO:0007669"/>
    <property type="project" value="TreeGrafter"/>
</dbReference>
<evidence type="ECO:0000259" key="15">
    <source>
        <dbReference type="PROSITE" id="PS51103"/>
    </source>
</evidence>
<feature type="transmembrane region" description="Helical" evidence="12">
    <location>
        <begin position="236"/>
        <end position="257"/>
    </location>
</feature>
<evidence type="ECO:0000256" key="8">
    <source>
        <dbReference type="ARBA" id="ARBA00022777"/>
    </source>
</evidence>
<evidence type="ECO:0000256" key="3">
    <source>
        <dbReference type="ARBA" id="ARBA00022475"/>
    </source>
</evidence>
<dbReference type="NCBIfam" id="TIGR00830">
    <property type="entry name" value="PTBA"/>
    <property type="match status" value="1"/>
</dbReference>
<feature type="domain" description="PTS EIIA type-1" evidence="13">
    <location>
        <begin position="484"/>
        <end position="588"/>
    </location>
</feature>
<accession>A0AAP9MGF2</accession>
<feature type="transmembrane region" description="Helical" evidence="12">
    <location>
        <begin position="277"/>
        <end position="299"/>
    </location>
</feature>
<dbReference type="InterPro" id="IPR001996">
    <property type="entry name" value="PTS_IIB_1"/>
</dbReference>
<dbReference type="PROSITE" id="PS00371">
    <property type="entry name" value="PTS_EIIA_TYPE_1_HIS"/>
    <property type="match status" value="1"/>
</dbReference>
<dbReference type="InterPro" id="IPR018113">
    <property type="entry name" value="PTrfase_EIIB_Cys"/>
</dbReference>
<dbReference type="GO" id="GO:0090589">
    <property type="term" value="F:protein-phosphocysteine-trehalose phosphotransferase system transporter activity"/>
    <property type="evidence" value="ECO:0007669"/>
    <property type="project" value="TreeGrafter"/>
</dbReference>
<gene>
    <name evidence="16" type="ORF">G4D54_17530</name>
</gene>